<dbReference type="AlphaFoldDB" id="A0A915Q660"/>
<protein>
    <submittedName>
        <fullName evidence="2">Uncharacterized protein</fullName>
    </submittedName>
</protein>
<dbReference type="Proteomes" id="UP000887581">
    <property type="component" value="Unplaced"/>
</dbReference>
<reference evidence="2" key="1">
    <citation type="submission" date="2022-11" db="UniProtKB">
        <authorList>
            <consortium name="WormBaseParasite"/>
        </authorList>
    </citation>
    <scope>IDENTIFICATION</scope>
</reference>
<evidence type="ECO:0000313" key="2">
    <source>
        <dbReference type="WBParaSite" id="sdigi.contig665.g9418.t1"/>
    </source>
</evidence>
<dbReference type="WBParaSite" id="sdigi.contig665.g9418.t1">
    <property type="protein sequence ID" value="sdigi.contig665.g9418.t1"/>
    <property type="gene ID" value="sdigi.contig665.g9418"/>
</dbReference>
<accession>A0A915Q660</accession>
<proteinExistence type="predicted"/>
<keyword evidence="1" id="KW-1185">Reference proteome</keyword>
<organism evidence="1 2">
    <name type="scientific">Setaria digitata</name>
    <dbReference type="NCBI Taxonomy" id="48799"/>
    <lineage>
        <taxon>Eukaryota</taxon>
        <taxon>Metazoa</taxon>
        <taxon>Ecdysozoa</taxon>
        <taxon>Nematoda</taxon>
        <taxon>Chromadorea</taxon>
        <taxon>Rhabditida</taxon>
        <taxon>Spirurina</taxon>
        <taxon>Spiruromorpha</taxon>
        <taxon>Filarioidea</taxon>
        <taxon>Setariidae</taxon>
        <taxon>Setaria</taxon>
    </lineage>
</organism>
<name>A0A915Q660_9BILA</name>
<sequence length="177" mass="20124">MAFVDYAQVHINNTGPKNETVKLPQVNDNSSDNEFDAEAVRPRNEAILSFADCELPEIPKTATSGQYFEFEQIANGVDGYFDGNSDTDDESFGDNEDDSFTFNMCRIRRFRRSSESPPEICPRRRLENGITMQCTDADEIRKEVEEEGLDAEDVLCIVREDYTRAPPLAQEDDFDDV</sequence>
<evidence type="ECO:0000313" key="1">
    <source>
        <dbReference type="Proteomes" id="UP000887581"/>
    </source>
</evidence>